<organism evidence="12 13">
    <name type="scientific">Collybiopsis confluens</name>
    <dbReference type="NCBI Taxonomy" id="2823264"/>
    <lineage>
        <taxon>Eukaryota</taxon>
        <taxon>Fungi</taxon>
        <taxon>Dikarya</taxon>
        <taxon>Basidiomycota</taxon>
        <taxon>Agaricomycotina</taxon>
        <taxon>Agaricomycetes</taxon>
        <taxon>Agaricomycetidae</taxon>
        <taxon>Agaricales</taxon>
        <taxon>Marasmiineae</taxon>
        <taxon>Omphalotaceae</taxon>
        <taxon>Collybiopsis</taxon>
    </lineage>
</organism>
<dbReference type="GO" id="GO:0006620">
    <property type="term" value="P:post-translational protein targeting to endoplasmic reticulum membrane"/>
    <property type="evidence" value="ECO:0007669"/>
    <property type="project" value="TreeGrafter"/>
</dbReference>
<keyword evidence="5" id="KW-0653">Protein transport</keyword>
<dbReference type="SUPFAM" id="SSF158702">
    <property type="entry name" value="Sec63 N-terminal domain-like"/>
    <property type="match status" value="1"/>
</dbReference>
<dbReference type="Pfam" id="PF02889">
    <property type="entry name" value="Sec63"/>
    <property type="match status" value="1"/>
</dbReference>
<comment type="caution">
    <text evidence="12">The sequence shown here is derived from an EMBL/GenBank/DDBJ whole genome shotgun (WGS) entry which is preliminary data.</text>
</comment>
<dbReference type="InterPro" id="IPR035892">
    <property type="entry name" value="C2_domain_sf"/>
</dbReference>
<feature type="transmembrane region" description="Helical" evidence="10">
    <location>
        <begin position="12"/>
        <end position="30"/>
    </location>
</feature>
<keyword evidence="4" id="KW-0256">Endoplasmic reticulum</keyword>
<reference evidence="12 13" key="1">
    <citation type="journal article" date="2020" name="ISME J.">
        <title>Uncovering the hidden diversity of litter-decomposition mechanisms in mushroom-forming fungi.</title>
        <authorList>
            <person name="Floudas D."/>
            <person name="Bentzer J."/>
            <person name="Ahren D."/>
            <person name="Johansson T."/>
            <person name="Persson P."/>
            <person name="Tunlid A."/>
        </authorList>
    </citation>
    <scope>NUCLEOTIDE SEQUENCE [LARGE SCALE GENOMIC DNA]</scope>
    <source>
        <strain evidence="12 13">CBS 406.79</strain>
    </source>
</reference>
<keyword evidence="2" id="KW-0813">Transport</keyword>
<evidence type="ECO:0000259" key="11">
    <source>
        <dbReference type="PROSITE" id="PS50076"/>
    </source>
</evidence>
<dbReference type="PANTHER" id="PTHR24075">
    <property type="entry name" value="SEC63 DOMAIN-CONTAINING"/>
    <property type="match status" value="1"/>
</dbReference>
<dbReference type="GO" id="GO:0031207">
    <property type="term" value="C:Sec62/Sec63 complex"/>
    <property type="evidence" value="ECO:0007669"/>
    <property type="project" value="TreeGrafter"/>
</dbReference>
<feature type="transmembrane region" description="Helical" evidence="10">
    <location>
        <begin position="67"/>
        <end position="86"/>
    </location>
</feature>
<keyword evidence="6 10" id="KW-1133">Transmembrane helix</keyword>
<feature type="compositionally biased region" description="Acidic residues" evidence="9">
    <location>
        <begin position="620"/>
        <end position="633"/>
    </location>
</feature>
<dbReference type="FunFam" id="1.10.287.110:FF:000039">
    <property type="entry name" value="Protein translocation complex component (Npl1)"/>
    <property type="match status" value="1"/>
</dbReference>
<dbReference type="SUPFAM" id="SSF81296">
    <property type="entry name" value="E set domains"/>
    <property type="match status" value="1"/>
</dbReference>
<dbReference type="GO" id="GO:0006614">
    <property type="term" value="P:SRP-dependent cotranslational protein targeting to membrane"/>
    <property type="evidence" value="ECO:0007669"/>
    <property type="project" value="TreeGrafter"/>
</dbReference>
<dbReference type="GO" id="GO:0003723">
    <property type="term" value="F:RNA binding"/>
    <property type="evidence" value="ECO:0007669"/>
    <property type="project" value="TreeGrafter"/>
</dbReference>
<name>A0A8H5H6B6_9AGAR</name>
<dbReference type="GO" id="GO:0008320">
    <property type="term" value="F:protein transmembrane transporter activity"/>
    <property type="evidence" value="ECO:0007669"/>
    <property type="project" value="TreeGrafter"/>
</dbReference>
<accession>A0A8H5H6B6</accession>
<dbReference type="Pfam" id="PF00226">
    <property type="entry name" value="DnaJ"/>
    <property type="match status" value="1"/>
</dbReference>
<feature type="compositionally biased region" description="Acidic residues" evidence="9">
    <location>
        <begin position="654"/>
        <end position="677"/>
    </location>
</feature>
<evidence type="ECO:0000256" key="1">
    <source>
        <dbReference type="ARBA" id="ARBA00004477"/>
    </source>
</evidence>
<dbReference type="InterPro" id="IPR014756">
    <property type="entry name" value="Ig_E-set"/>
</dbReference>
<dbReference type="SUPFAM" id="SSF46565">
    <property type="entry name" value="Chaperone J-domain"/>
    <property type="match status" value="1"/>
</dbReference>
<feature type="domain" description="J" evidence="11">
    <location>
        <begin position="99"/>
        <end position="165"/>
    </location>
</feature>
<evidence type="ECO:0000256" key="3">
    <source>
        <dbReference type="ARBA" id="ARBA00022692"/>
    </source>
</evidence>
<evidence type="ECO:0000313" key="13">
    <source>
        <dbReference type="Proteomes" id="UP000518752"/>
    </source>
</evidence>
<evidence type="ECO:0000256" key="7">
    <source>
        <dbReference type="ARBA" id="ARBA00023136"/>
    </source>
</evidence>
<keyword evidence="8" id="KW-0143">Chaperone</keyword>
<protein>
    <recommendedName>
        <fullName evidence="11">J domain-containing protein</fullName>
    </recommendedName>
</protein>
<dbReference type="CDD" id="cd06257">
    <property type="entry name" value="DnaJ"/>
    <property type="match status" value="1"/>
</dbReference>
<comment type="subcellular location">
    <subcellularLocation>
        <location evidence="1">Endoplasmic reticulum membrane</location>
        <topology evidence="1">Multi-pass membrane protein</topology>
    </subcellularLocation>
</comment>
<dbReference type="EMBL" id="JAACJN010000081">
    <property type="protein sequence ID" value="KAF5377761.1"/>
    <property type="molecule type" value="Genomic_DNA"/>
</dbReference>
<dbReference type="PANTHER" id="PTHR24075:SF0">
    <property type="entry name" value="TRANSLOCATION PROTEIN SEC63 HOMOLOG"/>
    <property type="match status" value="1"/>
</dbReference>
<evidence type="ECO:0000256" key="9">
    <source>
        <dbReference type="SAM" id="MobiDB-lite"/>
    </source>
</evidence>
<keyword evidence="7 10" id="KW-0472">Membrane</keyword>
<keyword evidence="13" id="KW-1185">Reference proteome</keyword>
<evidence type="ECO:0000256" key="4">
    <source>
        <dbReference type="ARBA" id="ARBA00022824"/>
    </source>
</evidence>
<keyword evidence="3 10" id="KW-0812">Transmembrane</keyword>
<dbReference type="Proteomes" id="UP000518752">
    <property type="component" value="Unassembled WGS sequence"/>
</dbReference>
<feature type="transmembrane region" description="Helical" evidence="10">
    <location>
        <begin position="190"/>
        <end position="213"/>
    </location>
</feature>
<evidence type="ECO:0000256" key="8">
    <source>
        <dbReference type="ARBA" id="ARBA00023186"/>
    </source>
</evidence>
<evidence type="ECO:0000256" key="5">
    <source>
        <dbReference type="ARBA" id="ARBA00022927"/>
    </source>
</evidence>
<evidence type="ECO:0000313" key="12">
    <source>
        <dbReference type="EMBL" id="KAF5377761.1"/>
    </source>
</evidence>
<dbReference type="InterPro" id="IPR004179">
    <property type="entry name" value="Sec63-dom"/>
</dbReference>
<sequence length="677" mass="75391">MANYNYDEGGNLAAYFVITFLALILIPLTLSISSKPKTLTGCQCDLCTQQRTRISKREKGSMLNPNFSAKSAFLIFGWSLLGYLSYKVANAKLDNKIYDPFEILGISSSATEKEIKSHYKKLHPDKVKATVNETLELIQNRFVDLTKAYKSLTDETIRENLRKYGNPDGPQQTSVGIALPQWIVESKNNVWVLGVYGLLFGGALPTLVGRWWFGSREKTKDGVNARTAAAFFKSLKEDSTMDDVVGALGEVYKWEFSNSSKSADAAELDSLEKNISTIAPKQWELSKSFIAAGRGASHRKAMILLYAHLLRLHVDSSSLQKEQTQILLQTPVLLNALLNISLSRNWLVPTIYVMRLHGYLAQALLPRPSPAKQDRLSQLPGIKAEDALKAEDLLEVVEELEAKNDSRVDDVKKVVSRWGRLELVDASYKVIGERIVTPSSIVYLVVKLRLSPPSSSTAVKRELDVDEVKRIVKLNDEKDEEFLMSRGDAEPIKSETSSGWAHAPFWPENRKPGWWLVLADDKNSRVVVPPMKITNVPFSDPSGTDRDYRAYKVQFQAPQGPGMYTWKIYLISDTFVGEEVSRNMTVRVALSLTGLDSKQHIFDIEQLKIDDVSALNADEQGGEDEISDPDEDSLAGQMAAMRGSKVKKAAQQGEDSEDESSTDDDEEGDDSSSSDSD</sequence>
<dbReference type="AlphaFoldDB" id="A0A8H5H6B6"/>
<dbReference type="PROSITE" id="PS50076">
    <property type="entry name" value="DNAJ_2"/>
    <property type="match status" value="1"/>
</dbReference>
<dbReference type="Gene3D" id="1.10.3380.10">
    <property type="entry name" value="Sec63 N-terminal domain-like domain"/>
    <property type="match status" value="1"/>
</dbReference>
<evidence type="ECO:0000256" key="10">
    <source>
        <dbReference type="SAM" id="Phobius"/>
    </source>
</evidence>
<gene>
    <name evidence="12" type="ORF">D9757_008081</name>
</gene>
<feature type="region of interest" description="Disordered" evidence="9">
    <location>
        <begin position="619"/>
        <end position="677"/>
    </location>
</feature>
<dbReference type="OrthoDB" id="1734229at2759"/>
<dbReference type="InterPro" id="IPR036869">
    <property type="entry name" value="J_dom_sf"/>
</dbReference>
<evidence type="ECO:0000256" key="2">
    <source>
        <dbReference type="ARBA" id="ARBA00022448"/>
    </source>
</evidence>
<dbReference type="Gene3D" id="2.60.40.150">
    <property type="entry name" value="C2 domain"/>
    <property type="match status" value="1"/>
</dbReference>
<dbReference type="SMART" id="SM00973">
    <property type="entry name" value="Sec63"/>
    <property type="match status" value="1"/>
</dbReference>
<dbReference type="InterPro" id="IPR001623">
    <property type="entry name" value="DnaJ_domain"/>
</dbReference>
<evidence type="ECO:0000256" key="6">
    <source>
        <dbReference type="ARBA" id="ARBA00022989"/>
    </source>
</evidence>
<dbReference type="Gene3D" id="1.10.287.110">
    <property type="entry name" value="DnaJ domain"/>
    <property type="match status" value="1"/>
</dbReference>
<proteinExistence type="predicted"/>
<dbReference type="SMART" id="SM00271">
    <property type="entry name" value="DnaJ"/>
    <property type="match status" value="1"/>
</dbReference>